<dbReference type="AlphaFoldDB" id="A0A3S0V7I5"/>
<name>A0A3S0V7I5_9BACI</name>
<evidence type="ECO:0000313" key="2">
    <source>
        <dbReference type="EMBL" id="RUQ25121.1"/>
    </source>
</evidence>
<sequence length="300" mass="32160">MKSEELLTKGMIKYYTEPKAKFISGADWSERTVGTYAIGTLLRTEPTCSNIFSRAFLYRLFNFNINQLQNTESYQNMQKKKDEIDWTAIPVTSTPSILFDATAPVSSYGNSFGTLAEGVALTETAYKVGRYGVNIRKKGDTFLVKNGEYIYIEGKKFHKNHINSQVKLGNDLQVAKYVHPAAAVKDAFKSKIGLLGIGITAGENVYQNIESNASASRVIGDAAVDVGLGAVSLAGGAIAVATAGAVGAPIIAAASVGFGISVIASYLLEGVKFGKKEKSLSEELKDGVQKGVKTVAGWFK</sequence>
<keyword evidence="3" id="KW-1185">Reference proteome</keyword>
<comment type="caution">
    <text evidence="2">The sequence shown here is derived from an EMBL/GenBank/DDBJ whole genome shotgun (WGS) entry which is preliminary data.</text>
</comment>
<dbReference type="OrthoDB" id="3261089at2"/>
<feature type="transmembrane region" description="Helical" evidence="1">
    <location>
        <begin position="250"/>
        <end position="268"/>
    </location>
</feature>
<evidence type="ECO:0000313" key="3">
    <source>
        <dbReference type="Proteomes" id="UP000267430"/>
    </source>
</evidence>
<evidence type="ECO:0000256" key="1">
    <source>
        <dbReference type="SAM" id="Phobius"/>
    </source>
</evidence>
<dbReference type="EMBL" id="RYZZ01000044">
    <property type="protein sequence ID" value="RUQ25121.1"/>
    <property type="molecule type" value="Genomic_DNA"/>
</dbReference>
<proteinExistence type="predicted"/>
<dbReference type="Proteomes" id="UP000267430">
    <property type="component" value="Unassembled WGS sequence"/>
</dbReference>
<dbReference type="RefSeq" id="WP_126867108.1">
    <property type="nucleotide sequence ID" value="NZ_JAUSTX010000033.1"/>
</dbReference>
<accession>A0A3S0V7I5</accession>
<protein>
    <submittedName>
        <fullName evidence="2">Uncharacterized protein</fullName>
    </submittedName>
</protein>
<organism evidence="2 3">
    <name type="scientific">Peribacillus cavernae</name>
    <dbReference type="NCBI Taxonomy" id="1674310"/>
    <lineage>
        <taxon>Bacteria</taxon>
        <taxon>Bacillati</taxon>
        <taxon>Bacillota</taxon>
        <taxon>Bacilli</taxon>
        <taxon>Bacillales</taxon>
        <taxon>Bacillaceae</taxon>
        <taxon>Peribacillus</taxon>
    </lineage>
</organism>
<reference evidence="2 3" key="1">
    <citation type="submission" date="2018-12" db="EMBL/GenBank/DDBJ databases">
        <title>Bacillus chawlae sp. nov., Bacillus glennii sp. nov., and Bacillus saganii sp. nov. Isolated from the Vehicle Assembly Building at Kennedy Space Center where the Viking Spacecraft were Assembled.</title>
        <authorList>
            <person name="Seuylemezian A."/>
            <person name="Vaishampayan P."/>
        </authorList>
    </citation>
    <scope>NUCLEOTIDE SEQUENCE [LARGE SCALE GENOMIC DNA]</scope>
    <source>
        <strain evidence="2 3">L5</strain>
    </source>
</reference>
<gene>
    <name evidence="2" type="ORF">ELQ35_20870</name>
</gene>
<keyword evidence="1" id="KW-1133">Transmembrane helix</keyword>
<keyword evidence="1" id="KW-0812">Transmembrane</keyword>
<keyword evidence="1" id="KW-0472">Membrane</keyword>